<feature type="transmembrane region" description="Helical" evidence="6">
    <location>
        <begin position="98"/>
        <end position="117"/>
    </location>
</feature>
<dbReference type="EMBL" id="AMEM01000011">
    <property type="protein sequence ID" value="EKX91577.1"/>
    <property type="molecule type" value="Genomic_DNA"/>
</dbReference>
<keyword evidence="4 6" id="KW-1133">Transmembrane helix</keyword>
<dbReference type="OrthoDB" id="9776171at2"/>
<feature type="transmembrane region" description="Helical" evidence="6">
    <location>
        <begin position="352"/>
        <end position="368"/>
    </location>
</feature>
<dbReference type="InterPro" id="IPR010573">
    <property type="entry name" value="MFS_Str1/Tri12-like"/>
</dbReference>
<proteinExistence type="predicted"/>
<comment type="caution">
    <text evidence="8">The sequence shown here is derived from an EMBL/GenBank/DDBJ whole genome shotgun (WGS) entry which is preliminary data.</text>
</comment>
<dbReference type="PATRIC" id="fig|1035195.3.peg.583"/>
<keyword evidence="3 6" id="KW-0812">Transmembrane</keyword>
<accession>L1MK12</accession>
<evidence type="ECO:0000313" key="9">
    <source>
        <dbReference type="Proteomes" id="UP000010445"/>
    </source>
</evidence>
<feature type="transmembrane region" description="Helical" evidence="6">
    <location>
        <begin position="46"/>
        <end position="67"/>
    </location>
</feature>
<name>L1MK12_9CORY</name>
<evidence type="ECO:0000256" key="4">
    <source>
        <dbReference type="ARBA" id="ARBA00022989"/>
    </source>
</evidence>
<dbReference type="SUPFAM" id="SSF103473">
    <property type="entry name" value="MFS general substrate transporter"/>
    <property type="match status" value="1"/>
</dbReference>
<reference evidence="8 9" key="1">
    <citation type="submission" date="2012-05" db="EMBL/GenBank/DDBJ databases">
        <authorList>
            <person name="Weinstock G."/>
            <person name="Sodergren E."/>
            <person name="Lobos E.A."/>
            <person name="Fulton L."/>
            <person name="Fulton R."/>
            <person name="Courtney L."/>
            <person name="Fronick C."/>
            <person name="O'Laughlin M."/>
            <person name="Godfrey J."/>
            <person name="Wilson R.M."/>
            <person name="Miner T."/>
            <person name="Farmer C."/>
            <person name="Delehaunty K."/>
            <person name="Cordes M."/>
            <person name="Minx P."/>
            <person name="Tomlinson C."/>
            <person name="Chen J."/>
            <person name="Wollam A."/>
            <person name="Pepin K.H."/>
            <person name="Bhonagiri V."/>
            <person name="Zhang X."/>
            <person name="Suruliraj S."/>
            <person name="Warren W."/>
            <person name="Mitreva M."/>
            <person name="Mardis E.R."/>
            <person name="Wilson R.K."/>
        </authorList>
    </citation>
    <scope>NUCLEOTIDE SEQUENCE [LARGE SCALE GENOMIC DNA]</scope>
    <source>
        <strain evidence="8 9">F0235</strain>
    </source>
</reference>
<keyword evidence="9" id="KW-1185">Reference proteome</keyword>
<dbReference type="InterPro" id="IPR011701">
    <property type="entry name" value="MFS"/>
</dbReference>
<feature type="transmembrane region" description="Helical" evidence="6">
    <location>
        <begin position="166"/>
        <end position="191"/>
    </location>
</feature>
<dbReference type="Pfam" id="PF06609">
    <property type="entry name" value="TRI12"/>
    <property type="match status" value="1"/>
</dbReference>
<dbReference type="eggNOG" id="COG2814">
    <property type="taxonomic scope" value="Bacteria"/>
</dbReference>
<dbReference type="Proteomes" id="UP000010445">
    <property type="component" value="Unassembled WGS sequence"/>
</dbReference>
<dbReference type="AlphaFoldDB" id="L1MK12"/>
<dbReference type="Gene3D" id="1.20.1250.20">
    <property type="entry name" value="MFS general substrate transporter like domains"/>
    <property type="match status" value="1"/>
</dbReference>
<evidence type="ECO:0000256" key="6">
    <source>
        <dbReference type="SAM" id="Phobius"/>
    </source>
</evidence>
<sequence length="398" mass="40836">MITPAYRHRVLTALMIAQVMGGISAGVAFSLGSLLAADIGGTEWGGAASTVTTVGAALFSVVLARIAAAYGRRLSLTSGMILGALGATGAMFAAEWRLLWLLLASFLLIGASSAVNLQSRFVAGDVAATATRGRDLSLVIWSTTIGAVAGPNLMEPGQRLSELLGFSSFSGAYLICIGAQAVAVLVLSMALHPDPVAPAAPDEETATDATSIRAYPMVIVVIASLAVAHAVMVAVMAMTPVHLHGHGASLRLIGITISAHVAGMYACSPLFGLLADRVGRRWTLALGFVVQLVSLGLLIAYGQQDAAVVAALVLLGLGWSAALVSCSALLIDAAPETRRTHIQGRSDFTMNIVGAAGGAVAGPIVHNWGMPTLASLTGFLIIVAVVVLLPRVRDISMR</sequence>
<dbReference type="PROSITE" id="PS50850">
    <property type="entry name" value="MFS"/>
    <property type="match status" value="1"/>
</dbReference>
<dbReference type="RefSeq" id="WP_006062897.1">
    <property type="nucleotide sequence ID" value="NZ_KB290827.1"/>
</dbReference>
<evidence type="ECO:0000256" key="1">
    <source>
        <dbReference type="ARBA" id="ARBA00004651"/>
    </source>
</evidence>
<evidence type="ECO:0000313" key="8">
    <source>
        <dbReference type="EMBL" id="EKX91577.1"/>
    </source>
</evidence>
<dbReference type="PANTHER" id="PTHR23534">
    <property type="entry name" value="MFS PERMEASE"/>
    <property type="match status" value="1"/>
</dbReference>
<feature type="transmembrane region" description="Helical" evidence="6">
    <location>
        <begin position="250"/>
        <end position="275"/>
    </location>
</feature>
<dbReference type="STRING" id="1035195.HMPREF9997_00651"/>
<feature type="transmembrane region" description="Helical" evidence="6">
    <location>
        <begin position="307"/>
        <end position="331"/>
    </location>
</feature>
<dbReference type="PANTHER" id="PTHR23534:SF1">
    <property type="entry name" value="MAJOR FACILITATOR SUPERFAMILY PROTEIN"/>
    <property type="match status" value="1"/>
</dbReference>
<feature type="transmembrane region" description="Helical" evidence="6">
    <location>
        <begin position="282"/>
        <end position="301"/>
    </location>
</feature>
<dbReference type="InterPro" id="IPR036259">
    <property type="entry name" value="MFS_trans_sf"/>
</dbReference>
<keyword evidence="5 6" id="KW-0472">Membrane</keyword>
<comment type="subcellular location">
    <subcellularLocation>
        <location evidence="1">Cell membrane</location>
        <topology evidence="1">Multi-pass membrane protein</topology>
    </subcellularLocation>
</comment>
<feature type="transmembrane region" description="Helical" evidence="6">
    <location>
        <begin position="138"/>
        <end position="154"/>
    </location>
</feature>
<dbReference type="InterPro" id="IPR020846">
    <property type="entry name" value="MFS_dom"/>
</dbReference>
<feature type="transmembrane region" description="Helical" evidence="6">
    <location>
        <begin position="374"/>
        <end position="392"/>
    </location>
</feature>
<feature type="domain" description="Major facilitator superfamily (MFS) profile" evidence="7">
    <location>
        <begin position="10"/>
        <end position="393"/>
    </location>
</feature>
<evidence type="ECO:0000256" key="2">
    <source>
        <dbReference type="ARBA" id="ARBA00022448"/>
    </source>
</evidence>
<dbReference type="HOGENOM" id="CLU_047644_0_0_11"/>
<feature type="transmembrane region" description="Helical" evidence="6">
    <location>
        <begin position="74"/>
        <end position="92"/>
    </location>
</feature>
<feature type="transmembrane region" description="Helical" evidence="6">
    <location>
        <begin position="212"/>
        <end position="238"/>
    </location>
</feature>
<organism evidence="8 9">
    <name type="scientific">Corynebacterium durum F0235</name>
    <dbReference type="NCBI Taxonomy" id="1035195"/>
    <lineage>
        <taxon>Bacteria</taxon>
        <taxon>Bacillati</taxon>
        <taxon>Actinomycetota</taxon>
        <taxon>Actinomycetes</taxon>
        <taxon>Mycobacteriales</taxon>
        <taxon>Corynebacteriaceae</taxon>
        <taxon>Corynebacterium</taxon>
    </lineage>
</organism>
<evidence type="ECO:0000256" key="5">
    <source>
        <dbReference type="ARBA" id="ARBA00023136"/>
    </source>
</evidence>
<keyword evidence="2" id="KW-0813">Transport</keyword>
<dbReference type="GO" id="GO:0022857">
    <property type="term" value="F:transmembrane transporter activity"/>
    <property type="evidence" value="ECO:0007669"/>
    <property type="project" value="InterPro"/>
</dbReference>
<gene>
    <name evidence="8" type="ORF">HMPREF9997_00651</name>
</gene>
<protein>
    <submittedName>
        <fullName evidence="8">Transporter, major facilitator family protein</fullName>
    </submittedName>
</protein>
<dbReference type="GO" id="GO:0005886">
    <property type="term" value="C:plasma membrane"/>
    <property type="evidence" value="ECO:0007669"/>
    <property type="project" value="UniProtKB-SubCell"/>
</dbReference>
<dbReference type="Pfam" id="PF07690">
    <property type="entry name" value="MFS_1"/>
    <property type="match status" value="1"/>
</dbReference>
<evidence type="ECO:0000259" key="7">
    <source>
        <dbReference type="PROSITE" id="PS50850"/>
    </source>
</evidence>
<evidence type="ECO:0000256" key="3">
    <source>
        <dbReference type="ARBA" id="ARBA00022692"/>
    </source>
</evidence>